<dbReference type="GO" id="GO:0000049">
    <property type="term" value="F:tRNA binding"/>
    <property type="evidence" value="ECO:0007669"/>
    <property type="project" value="UniProtKB-KW"/>
</dbReference>
<dbReference type="PROSITE" id="PS50860">
    <property type="entry name" value="AA_TRNA_LIGASE_II_ALA"/>
    <property type="match status" value="1"/>
</dbReference>
<organism evidence="11">
    <name type="scientific">marine metagenome</name>
    <dbReference type="NCBI Taxonomy" id="408172"/>
    <lineage>
        <taxon>unclassified sequences</taxon>
        <taxon>metagenomes</taxon>
        <taxon>ecological metagenomes</taxon>
    </lineage>
</organism>
<dbReference type="EMBL" id="UINC01051217">
    <property type="protein sequence ID" value="SVB65101.1"/>
    <property type="molecule type" value="Genomic_DNA"/>
</dbReference>
<comment type="similarity">
    <text evidence="1">Belongs to the class-II aminoacyl-tRNA synthetase family.</text>
</comment>
<dbReference type="AlphaFoldDB" id="A0A382FT06"/>
<feature type="domain" description="Alanyl-transfer RNA synthetases family profile" evidence="10">
    <location>
        <begin position="7"/>
        <end position="410"/>
    </location>
</feature>
<evidence type="ECO:0000256" key="3">
    <source>
        <dbReference type="ARBA" id="ARBA00022555"/>
    </source>
</evidence>
<dbReference type="SUPFAM" id="SSF55681">
    <property type="entry name" value="Class II aaRS and biotin synthetases"/>
    <property type="match status" value="1"/>
</dbReference>
<dbReference type="GO" id="GO:0004813">
    <property type="term" value="F:alanine-tRNA ligase activity"/>
    <property type="evidence" value="ECO:0007669"/>
    <property type="project" value="UniProtKB-EC"/>
</dbReference>
<dbReference type="GO" id="GO:0006419">
    <property type="term" value="P:alanyl-tRNA aminoacylation"/>
    <property type="evidence" value="ECO:0007669"/>
    <property type="project" value="InterPro"/>
</dbReference>
<dbReference type="CDD" id="cd00673">
    <property type="entry name" value="AlaRS_core"/>
    <property type="match status" value="1"/>
</dbReference>
<proteinExistence type="inferred from homology"/>
<evidence type="ECO:0000259" key="10">
    <source>
        <dbReference type="PROSITE" id="PS50860"/>
    </source>
</evidence>
<evidence type="ECO:0000256" key="6">
    <source>
        <dbReference type="ARBA" id="ARBA00022840"/>
    </source>
</evidence>
<evidence type="ECO:0000256" key="8">
    <source>
        <dbReference type="ARBA" id="ARBA00022917"/>
    </source>
</evidence>
<dbReference type="SUPFAM" id="SSF101353">
    <property type="entry name" value="Putative anticodon-binding domain of alanyl-tRNA synthetase (AlaRS)"/>
    <property type="match status" value="1"/>
</dbReference>
<accession>A0A382FT06</accession>
<name>A0A382FT06_9ZZZZ</name>
<dbReference type="InterPro" id="IPR050058">
    <property type="entry name" value="Ala-tRNA_ligase"/>
</dbReference>
<keyword evidence="7" id="KW-0694">RNA-binding</keyword>
<evidence type="ECO:0000256" key="9">
    <source>
        <dbReference type="ARBA" id="ARBA00023146"/>
    </source>
</evidence>
<dbReference type="InterPro" id="IPR045864">
    <property type="entry name" value="aa-tRNA-synth_II/BPL/LPL"/>
</dbReference>
<evidence type="ECO:0000313" key="11">
    <source>
        <dbReference type="EMBL" id="SVB65101.1"/>
    </source>
</evidence>
<evidence type="ECO:0000256" key="4">
    <source>
        <dbReference type="ARBA" id="ARBA00022598"/>
    </source>
</evidence>
<dbReference type="InterPro" id="IPR018162">
    <property type="entry name" value="Ala-tRNA-ligase_IIc_anticod-bd"/>
</dbReference>
<keyword evidence="9" id="KW-0030">Aminoacyl-tRNA synthetase</keyword>
<dbReference type="PANTHER" id="PTHR11777">
    <property type="entry name" value="ALANYL-TRNA SYNTHETASE"/>
    <property type="match status" value="1"/>
</dbReference>
<keyword evidence="5" id="KW-0547">Nucleotide-binding</keyword>
<dbReference type="InterPro" id="IPR018164">
    <property type="entry name" value="Ala-tRNA-synth_IIc_N"/>
</dbReference>
<evidence type="ECO:0000256" key="5">
    <source>
        <dbReference type="ARBA" id="ARBA00022741"/>
    </source>
</evidence>
<keyword evidence="4" id="KW-0436">Ligase</keyword>
<keyword evidence="8" id="KW-0648">Protein biosynthesis</keyword>
<dbReference type="PANTHER" id="PTHR11777:SF9">
    <property type="entry name" value="ALANINE--TRNA LIGASE, CYTOPLASMIC"/>
    <property type="match status" value="1"/>
</dbReference>
<dbReference type="GO" id="GO:0002161">
    <property type="term" value="F:aminoacyl-tRNA deacylase activity"/>
    <property type="evidence" value="ECO:0007669"/>
    <property type="project" value="TreeGrafter"/>
</dbReference>
<evidence type="ECO:0000256" key="1">
    <source>
        <dbReference type="ARBA" id="ARBA00008226"/>
    </source>
</evidence>
<evidence type="ECO:0000256" key="7">
    <source>
        <dbReference type="ARBA" id="ARBA00022884"/>
    </source>
</evidence>
<dbReference type="GO" id="GO:0005829">
    <property type="term" value="C:cytosol"/>
    <property type="evidence" value="ECO:0007669"/>
    <property type="project" value="TreeGrafter"/>
</dbReference>
<reference evidence="11" key="1">
    <citation type="submission" date="2018-05" db="EMBL/GenBank/DDBJ databases">
        <authorList>
            <person name="Lanie J.A."/>
            <person name="Ng W.-L."/>
            <person name="Kazmierczak K.M."/>
            <person name="Andrzejewski T.M."/>
            <person name="Davidsen T.M."/>
            <person name="Wayne K.J."/>
            <person name="Tettelin H."/>
            <person name="Glass J.I."/>
            <person name="Rusch D."/>
            <person name="Podicherti R."/>
            <person name="Tsui H.-C.T."/>
            <person name="Winkler M.E."/>
        </authorList>
    </citation>
    <scope>NUCLEOTIDE SEQUENCE</scope>
</reference>
<dbReference type="InterPro" id="IPR002318">
    <property type="entry name" value="Ala-tRNA-lgiase_IIc"/>
</dbReference>
<dbReference type="Gene3D" id="3.30.930.10">
    <property type="entry name" value="Bira Bifunctional Protein, Domain 2"/>
    <property type="match status" value="1"/>
</dbReference>
<sequence length="410" mass="46464">MSEGPPKTGDELREAFLAYFETHDHLRMPSSSLIPAADPTLLLVNSGMAQFKPYFSGEKEPPRPRVTTSQKCFRTTDIEEVGDDTHLTMFEMLGNFSFGNYFKKEACAWAVDLLTNQFGLDPERLYYTVYSTDDEAEQIWRKLGVPPERIYRFGDEDNWWGPAGNEGVCGPSSEINYYRGSLDDVPRVDDPIRNGQWGPNYHKDFIELYNLVFTQFYRDAEGNDTVLPAKNIDTGMGFERMLAVLQDVDNVYDTDAFSDIIAHVEKLSGKKWNADADIDRAIRVVAEHARSSCFLIGDGVIPGNTGRGYVLRRLIRRGMLFGRDLGINDSTLSSLTKTIRDQMSHIYPELAQNYDFIKNVLRQEENSFSRTLEFGALVLSGMINYRFENPDAARLARDGKQLESPTGDEA</sequence>
<dbReference type="GO" id="GO:0005524">
    <property type="term" value="F:ATP binding"/>
    <property type="evidence" value="ECO:0007669"/>
    <property type="project" value="UniProtKB-KW"/>
</dbReference>
<protein>
    <recommendedName>
        <fullName evidence="2">alanine--tRNA ligase</fullName>
        <ecNumber evidence="2">6.1.1.7</ecNumber>
    </recommendedName>
</protein>
<evidence type="ECO:0000256" key="2">
    <source>
        <dbReference type="ARBA" id="ARBA00013168"/>
    </source>
</evidence>
<keyword evidence="6" id="KW-0067">ATP-binding</keyword>
<keyword evidence="3" id="KW-0820">tRNA-binding</keyword>
<dbReference type="PRINTS" id="PR00980">
    <property type="entry name" value="TRNASYNTHALA"/>
</dbReference>
<dbReference type="InterPro" id="IPR018165">
    <property type="entry name" value="Ala-tRNA-synth_IIc_core"/>
</dbReference>
<gene>
    <name evidence="11" type="ORF">METZ01_LOCUS217955</name>
</gene>
<dbReference type="EC" id="6.1.1.7" evidence="2"/>
<feature type="non-terminal residue" evidence="11">
    <location>
        <position position="410"/>
    </location>
</feature>
<dbReference type="Pfam" id="PF01411">
    <property type="entry name" value="tRNA-synt_2c"/>
    <property type="match status" value="1"/>
</dbReference>